<evidence type="ECO:0000313" key="3">
    <source>
        <dbReference type="Proteomes" id="UP000277256"/>
    </source>
</evidence>
<feature type="transmembrane region" description="Helical" evidence="1">
    <location>
        <begin position="6"/>
        <end position="25"/>
    </location>
</feature>
<keyword evidence="3" id="KW-1185">Reference proteome</keyword>
<organism evidence="2 3">
    <name type="scientific">Glycomyces terrestris</name>
    <dbReference type="NCBI Taxonomy" id="2493553"/>
    <lineage>
        <taxon>Bacteria</taxon>
        <taxon>Bacillati</taxon>
        <taxon>Actinomycetota</taxon>
        <taxon>Actinomycetes</taxon>
        <taxon>Glycomycetales</taxon>
        <taxon>Glycomycetaceae</taxon>
        <taxon>Glycomyces</taxon>
    </lineage>
</organism>
<feature type="transmembrane region" description="Helical" evidence="1">
    <location>
        <begin position="128"/>
        <end position="147"/>
    </location>
</feature>
<dbReference type="AlphaFoldDB" id="A0A426UYE7"/>
<feature type="transmembrane region" description="Helical" evidence="1">
    <location>
        <begin position="68"/>
        <end position="86"/>
    </location>
</feature>
<proteinExistence type="predicted"/>
<accession>A0A426UYE7</accession>
<evidence type="ECO:0000313" key="2">
    <source>
        <dbReference type="EMBL" id="RRR99588.1"/>
    </source>
</evidence>
<evidence type="ECO:0000256" key="1">
    <source>
        <dbReference type="SAM" id="Phobius"/>
    </source>
</evidence>
<sequence length="149" mass="15284">MLIAYAVIAVVAGLIATFIAVPISMNRKRKQRGDARAHGAFAITAVSVLTVASFAIAVVSYMNQASTGVWSGLVAFLALWIALVAMTARGLPAARPVVYDGAVPYGVTPSQSAGPEPAGPRRSSPLEIAAQIAGILSLVVSIVALVLTK</sequence>
<protein>
    <recommendedName>
        <fullName evidence="4">DUF2269 family protein</fullName>
    </recommendedName>
</protein>
<feature type="transmembrane region" description="Helical" evidence="1">
    <location>
        <begin position="37"/>
        <end position="62"/>
    </location>
</feature>
<keyword evidence="1" id="KW-0472">Membrane</keyword>
<keyword evidence="1" id="KW-0812">Transmembrane</keyword>
<name>A0A426UYE7_9ACTN</name>
<dbReference type="EMBL" id="RSEB01000003">
    <property type="protein sequence ID" value="RRR99588.1"/>
    <property type="molecule type" value="Genomic_DNA"/>
</dbReference>
<dbReference type="RefSeq" id="WP_125248098.1">
    <property type="nucleotide sequence ID" value="NZ_RSEB01000003.1"/>
</dbReference>
<evidence type="ECO:0008006" key="4">
    <source>
        <dbReference type="Google" id="ProtNLM"/>
    </source>
</evidence>
<gene>
    <name evidence="2" type="ORF">EIW28_12900</name>
</gene>
<keyword evidence="1" id="KW-1133">Transmembrane helix</keyword>
<comment type="caution">
    <text evidence="2">The sequence shown here is derived from an EMBL/GenBank/DDBJ whole genome shotgun (WGS) entry which is preliminary data.</text>
</comment>
<reference evidence="2 3" key="1">
    <citation type="submission" date="2018-12" db="EMBL/GenBank/DDBJ databases">
        <title>Glycomyces sp. YIM 121974 draft genome.</title>
        <authorList>
            <person name="Li Q."/>
        </authorList>
    </citation>
    <scope>NUCLEOTIDE SEQUENCE [LARGE SCALE GENOMIC DNA]</scope>
    <source>
        <strain evidence="2 3">YIM 121974</strain>
    </source>
</reference>
<dbReference type="Proteomes" id="UP000277256">
    <property type="component" value="Unassembled WGS sequence"/>
</dbReference>